<gene>
    <name evidence="1" type="ORF">AG1IA_00714</name>
</gene>
<dbReference type="EMBL" id="AFRT01000117">
    <property type="protein sequence ID" value="ELU45263.1"/>
    <property type="molecule type" value="Genomic_DNA"/>
</dbReference>
<reference evidence="1 2" key="1">
    <citation type="journal article" date="2013" name="Nat. Commun.">
        <title>The evolution and pathogenic mechanisms of the rice sheath blight pathogen.</title>
        <authorList>
            <person name="Zheng A."/>
            <person name="Lin R."/>
            <person name="Xu L."/>
            <person name="Qin P."/>
            <person name="Tang C."/>
            <person name="Ai P."/>
            <person name="Zhang D."/>
            <person name="Liu Y."/>
            <person name="Sun Z."/>
            <person name="Feng H."/>
            <person name="Wang Y."/>
            <person name="Chen Y."/>
            <person name="Liang X."/>
            <person name="Fu R."/>
            <person name="Li Q."/>
            <person name="Zhang J."/>
            <person name="Yu X."/>
            <person name="Xie Z."/>
            <person name="Ding L."/>
            <person name="Guan P."/>
            <person name="Tang J."/>
            <person name="Liang Y."/>
            <person name="Wang S."/>
            <person name="Deng Q."/>
            <person name="Li S."/>
            <person name="Zhu J."/>
            <person name="Wang L."/>
            <person name="Liu H."/>
            <person name="Li P."/>
        </authorList>
    </citation>
    <scope>NUCLEOTIDE SEQUENCE [LARGE SCALE GENOMIC DNA]</scope>
    <source>
        <strain evidence="2">AG-1 IA</strain>
    </source>
</reference>
<organism evidence="1 2">
    <name type="scientific">Thanatephorus cucumeris (strain AG1-IA)</name>
    <name type="common">Rice sheath blight fungus</name>
    <name type="synonym">Rhizoctonia solani</name>
    <dbReference type="NCBI Taxonomy" id="983506"/>
    <lineage>
        <taxon>Eukaryota</taxon>
        <taxon>Fungi</taxon>
        <taxon>Dikarya</taxon>
        <taxon>Basidiomycota</taxon>
        <taxon>Agaricomycotina</taxon>
        <taxon>Agaricomycetes</taxon>
        <taxon>Cantharellales</taxon>
        <taxon>Ceratobasidiaceae</taxon>
        <taxon>Rhizoctonia</taxon>
        <taxon>Rhizoctonia solani AG-1</taxon>
    </lineage>
</organism>
<dbReference type="HOGENOM" id="CLU_2887382_0_0_1"/>
<comment type="caution">
    <text evidence="1">The sequence shown here is derived from an EMBL/GenBank/DDBJ whole genome shotgun (WGS) entry which is preliminary data.</text>
</comment>
<proteinExistence type="predicted"/>
<evidence type="ECO:0000313" key="2">
    <source>
        <dbReference type="Proteomes" id="UP000011668"/>
    </source>
</evidence>
<dbReference type="Proteomes" id="UP000011668">
    <property type="component" value="Unassembled WGS sequence"/>
</dbReference>
<dbReference type="AlphaFoldDB" id="L8X875"/>
<name>L8X875_THACA</name>
<protein>
    <submittedName>
        <fullName evidence="1">Uncharacterized protein</fullName>
    </submittedName>
</protein>
<evidence type="ECO:0000313" key="1">
    <source>
        <dbReference type="EMBL" id="ELU45263.1"/>
    </source>
</evidence>
<sequence length="63" mass="7405">MVHPARYWLQTKMVLRFSNNFENLMCLHISDDIHPSCARFHYTRLNKPWIILDTAEAFIAVGA</sequence>
<accession>L8X875</accession>
<keyword evidence="2" id="KW-1185">Reference proteome</keyword>